<evidence type="ECO:0000256" key="1">
    <source>
        <dbReference type="ARBA" id="ARBA00005854"/>
    </source>
</evidence>
<dbReference type="PANTHER" id="PTHR42789:SF1">
    <property type="entry name" value="D-ISOMER SPECIFIC 2-HYDROXYACID DEHYDROGENASE FAMILY PROTEIN (AFU_ORTHOLOGUE AFUA_6G10090)"/>
    <property type="match status" value="1"/>
</dbReference>
<organism evidence="8 9">
    <name type="scientific">Micavibrio aeruginosavorus</name>
    <dbReference type="NCBI Taxonomy" id="349221"/>
    <lineage>
        <taxon>Bacteria</taxon>
        <taxon>Pseudomonadati</taxon>
        <taxon>Bdellovibrionota</taxon>
        <taxon>Bdellovibrionia</taxon>
        <taxon>Bdellovibrionales</taxon>
        <taxon>Pseudobdellovibrionaceae</taxon>
        <taxon>Micavibrio</taxon>
    </lineage>
</organism>
<accession>A0A2W5FJC9</accession>
<dbReference type="PANTHER" id="PTHR42789">
    <property type="entry name" value="D-ISOMER SPECIFIC 2-HYDROXYACID DEHYDROGENASE FAMILY PROTEIN (AFU_ORTHOLOGUE AFUA_6G10090)"/>
    <property type="match status" value="1"/>
</dbReference>
<dbReference type="EMBL" id="QFOT01000132">
    <property type="protein sequence ID" value="PZP54504.1"/>
    <property type="molecule type" value="Genomic_DNA"/>
</dbReference>
<dbReference type="PROSITE" id="PS00065">
    <property type="entry name" value="D_2_HYDROXYACID_DH_1"/>
    <property type="match status" value="1"/>
</dbReference>
<dbReference type="GO" id="GO:0051287">
    <property type="term" value="F:NAD binding"/>
    <property type="evidence" value="ECO:0007669"/>
    <property type="project" value="InterPro"/>
</dbReference>
<evidence type="ECO:0000259" key="7">
    <source>
        <dbReference type="Pfam" id="PF02826"/>
    </source>
</evidence>
<feature type="domain" description="D-isomer specific 2-hydroxyacid dehydrogenase catalytic" evidence="6">
    <location>
        <begin position="18"/>
        <end position="315"/>
    </location>
</feature>
<evidence type="ECO:0000313" key="8">
    <source>
        <dbReference type="EMBL" id="PZP54504.1"/>
    </source>
</evidence>
<feature type="domain" description="D-isomer specific 2-hydroxyacid dehydrogenase NAD-binding" evidence="7">
    <location>
        <begin position="114"/>
        <end position="293"/>
    </location>
</feature>
<dbReference type="InterPro" id="IPR029752">
    <property type="entry name" value="D-isomer_DH_CS1"/>
</dbReference>
<dbReference type="InterPro" id="IPR029753">
    <property type="entry name" value="D-isomer_DH_CS"/>
</dbReference>
<reference evidence="8 9" key="1">
    <citation type="submission" date="2017-08" db="EMBL/GenBank/DDBJ databases">
        <title>Infants hospitalized years apart are colonized by the same room-sourced microbial strains.</title>
        <authorList>
            <person name="Brooks B."/>
            <person name="Olm M.R."/>
            <person name="Firek B.A."/>
            <person name="Baker R."/>
            <person name="Thomas B.C."/>
            <person name="Morowitz M.J."/>
            <person name="Banfield J.F."/>
        </authorList>
    </citation>
    <scope>NUCLEOTIDE SEQUENCE [LARGE SCALE GENOMIC DNA]</scope>
    <source>
        <strain evidence="8">S2_006_000_R2_64</strain>
    </source>
</reference>
<dbReference type="Proteomes" id="UP000249739">
    <property type="component" value="Unassembled WGS sequence"/>
</dbReference>
<dbReference type="PROSITE" id="PS00671">
    <property type="entry name" value="D_2_HYDROXYACID_DH_3"/>
    <property type="match status" value="1"/>
</dbReference>
<dbReference type="GO" id="GO:0004617">
    <property type="term" value="F:phosphoglycerate dehydrogenase activity"/>
    <property type="evidence" value="ECO:0007669"/>
    <property type="project" value="UniProtKB-ARBA"/>
</dbReference>
<dbReference type="Pfam" id="PF00389">
    <property type="entry name" value="2-Hacid_dh"/>
    <property type="match status" value="1"/>
</dbReference>
<evidence type="ECO:0000256" key="5">
    <source>
        <dbReference type="RuleBase" id="RU003719"/>
    </source>
</evidence>
<dbReference type="InterPro" id="IPR050857">
    <property type="entry name" value="D-2-hydroxyacid_DH"/>
</dbReference>
<protein>
    <submittedName>
        <fullName evidence="8">Hydroxyacid dehydrogenase</fullName>
    </submittedName>
</protein>
<name>A0A2W5FJC9_9BACT</name>
<evidence type="ECO:0000256" key="4">
    <source>
        <dbReference type="ARBA" id="ARBA00023027"/>
    </source>
</evidence>
<keyword evidence="2" id="KW-0028">Amino-acid biosynthesis</keyword>
<dbReference type="InterPro" id="IPR006139">
    <property type="entry name" value="D-isomer_2_OHA_DH_cat_dom"/>
</dbReference>
<dbReference type="SUPFAM" id="SSF52283">
    <property type="entry name" value="Formate/glycerate dehydrogenase catalytic domain-like"/>
    <property type="match status" value="1"/>
</dbReference>
<evidence type="ECO:0000256" key="3">
    <source>
        <dbReference type="ARBA" id="ARBA00023002"/>
    </source>
</evidence>
<dbReference type="InterPro" id="IPR006140">
    <property type="entry name" value="D-isomer_DH_NAD-bd"/>
</dbReference>
<dbReference type="FunFam" id="3.40.50.720:FF:000041">
    <property type="entry name" value="D-3-phosphoglycerate dehydrogenase"/>
    <property type="match status" value="1"/>
</dbReference>
<dbReference type="InterPro" id="IPR036291">
    <property type="entry name" value="NAD(P)-bd_dom_sf"/>
</dbReference>
<evidence type="ECO:0000313" key="9">
    <source>
        <dbReference type="Proteomes" id="UP000249739"/>
    </source>
</evidence>
<dbReference type="AlphaFoldDB" id="A0A2W5FJC9"/>
<dbReference type="GO" id="GO:0047545">
    <property type="term" value="F:(S)-2-hydroxyglutarate dehydrogenase activity"/>
    <property type="evidence" value="ECO:0007669"/>
    <property type="project" value="UniProtKB-ARBA"/>
</dbReference>
<comment type="caution">
    <text evidence="8">The sequence shown here is derived from an EMBL/GenBank/DDBJ whole genome shotgun (WGS) entry which is preliminary data.</text>
</comment>
<keyword evidence="3 5" id="KW-0560">Oxidoreductase</keyword>
<proteinExistence type="inferred from homology"/>
<keyword evidence="4" id="KW-0520">NAD</keyword>
<dbReference type="GO" id="GO:0006564">
    <property type="term" value="P:L-serine biosynthetic process"/>
    <property type="evidence" value="ECO:0007669"/>
    <property type="project" value="UniProtKB-ARBA"/>
</dbReference>
<sequence>MNKAVRILNLEPLHYSANAQAVLETLGDVTNGPLSRNELLEKIGVFDVLVTRLGHQIDKEALNAANSLKVIVSATTGLNHIDMEVAQDKKITILSLQGEREFLDSIHATAEHSFALIFSLYRKIPSAHQSVMNGHWDRDSFIGNELQGKKLGIIGLGRLGTKVANFAKAFDITVYAYDTNPAVSMDGIENTSSLNEIADLCDIITIHIPSSKENKNFIASDFFNRMKRNAILINTSRGDVVDQVALLSSLKDKKIAAAALDVLEEEYNGNLGTSPLIEYARNHENLIITPHIGGATYESMHKTELFMAQKLQRFFLSQA</sequence>
<dbReference type="Pfam" id="PF02826">
    <property type="entry name" value="2-Hacid_dh_C"/>
    <property type="match status" value="1"/>
</dbReference>
<dbReference type="SUPFAM" id="SSF51735">
    <property type="entry name" value="NAD(P)-binding Rossmann-fold domains"/>
    <property type="match status" value="1"/>
</dbReference>
<evidence type="ECO:0000256" key="2">
    <source>
        <dbReference type="ARBA" id="ARBA00022605"/>
    </source>
</evidence>
<comment type="similarity">
    <text evidence="1 5">Belongs to the D-isomer specific 2-hydroxyacid dehydrogenase family.</text>
</comment>
<dbReference type="Gene3D" id="3.40.50.720">
    <property type="entry name" value="NAD(P)-binding Rossmann-like Domain"/>
    <property type="match status" value="2"/>
</dbReference>
<evidence type="ECO:0000259" key="6">
    <source>
        <dbReference type="Pfam" id="PF00389"/>
    </source>
</evidence>
<gene>
    <name evidence="8" type="ORF">DI586_09705</name>
</gene>